<evidence type="ECO:0000256" key="4">
    <source>
        <dbReference type="RuleBase" id="RU003690"/>
    </source>
</evidence>
<dbReference type="InterPro" id="IPR001360">
    <property type="entry name" value="Glyco_hydro_1"/>
</dbReference>
<dbReference type="InterPro" id="IPR053427">
    <property type="entry name" value="Beta-galactosidase"/>
</dbReference>
<dbReference type="PANTHER" id="PTHR10353">
    <property type="entry name" value="GLYCOSYL HYDROLASE"/>
    <property type="match status" value="1"/>
</dbReference>
<dbReference type="SUPFAM" id="SSF51445">
    <property type="entry name" value="(Trans)glycosidases"/>
    <property type="match status" value="1"/>
</dbReference>
<keyword evidence="3" id="KW-0326">Glycosidase</keyword>
<dbReference type="InterPro" id="IPR017853">
    <property type="entry name" value="GH"/>
</dbReference>
<dbReference type="PRINTS" id="PR00131">
    <property type="entry name" value="GLHYDRLASE1"/>
</dbReference>
<dbReference type="EMBL" id="DRZI01000136">
    <property type="protein sequence ID" value="HHP81656.1"/>
    <property type="molecule type" value="Genomic_DNA"/>
</dbReference>
<accession>A0A7C5TI12</accession>
<proteinExistence type="inferred from homology"/>
<dbReference type="PROSITE" id="PS00653">
    <property type="entry name" value="GLYCOSYL_HYDROL_F1_2"/>
    <property type="match status" value="1"/>
</dbReference>
<dbReference type="Gene3D" id="3.20.20.80">
    <property type="entry name" value="Glycosidases"/>
    <property type="match status" value="1"/>
</dbReference>
<dbReference type="NCBIfam" id="NF041004">
    <property type="entry name" value="Beta_gal_BgaS"/>
    <property type="match status" value="1"/>
</dbReference>
<dbReference type="GO" id="GO:0005975">
    <property type="term" value="P:carbohydrate metabolic process"/>
    <property type="evidence" value="ECO:0007669"/>
    <property type="project" value="InterPro"/>
</dbReference>
<comment type="caution">
    <text evidence="5">The sequence shown here is derived from an EMBL/GenBank/DDBJ whole genome shotgun (WGS) entry which is preliminary data.</text>
</comment>
<dbReference type="SMR" id="A0A7C5TI12"/>
<dbReference type="Pfam" id="PF00232">
    <property type="entry name" value="Glyco_hydro_1"/>
    <property type="match status" value="2"/>
</dbReference>
<gene>
    <name evidence="5" type="ORF">ENM84_03225</name>
</gene>
<evidence type="ECO:0000256" key="3">
    <source>
        <dbReference type="ARBA" id="ARBA00023295"/>
    </source>
</evidence>
<evidence type="ECO:0000256" key="2">
    <source>
        <dbReference type="ARBA" id="ARBA00022801"/>
    </source>
</evidence>
<sequence>MGLKLPKGFVFGFSEAGFQFEMGLPGSEDPNTDWWIWVHDAENITAGIVSGDLPENGPGYWHLYRQDHDLADRLGMDGARIGIEWSRIFPKPTFDVKVSVDVDRDGNILYIDVDEKALEELDRLANRDAVNHYREMFSDWKNRGKLLIINLYHWPMPIWIHDPIKVRRLGPDRAPSGWLDSRTVIEFTKYAAYIAWKLGDLPDLWSTMNEPNVVYSMGYINVKSGFPPGYLSFEAALKAAKHLIEAHARAYDMLKKYTKKPVGIIYATTVVEPLAPEYRDVAEQAYRMQNFEFLDAIAFGKSSFIGERKDLEKHVDCIGVNYYSRIVVAPSKTLMGWSTVPGYGFACTPAGVSAIGRPCSEFGWEIYPEGIYTALERFWERYRLPLMVTENGIADSTDKYRSRYIVSHLANIYKAIEKGIDVRGYLHWALVDNYEWAQGFRMKFGLNYVDLETKKRYLRPSALVFREVAKNKEIVDELLHLTSI</sequence>
<name>A0A7C5TI12_9CREN</name>
<reference evidence="5" key="1">
    <citation type="journal article" date="2020" name="mSystems">
        <title>Genome- and Community-Level Interaction Insights into Carbon Utilization and Element Cycling Functions of Hydrothermarchaeota in Hydrothermal Sediment.</title>
        <authorList>
            <person name="Zhou Z."/>
            <person name="Liu Y."/>
            <person name="Xu W."/>
            <person name="Pan J."/>
            <person name="Luo Z.H."/>
            <person name="Li M."/>
        </authorList>
    </citation>
    <scope>NUCLEOTIDE SEQUENCE [LARGE SCALE GENOMIC DNA]</scope>
    <source>
        <strain evidence="5">SpSt-1121</strain>
    </source>
</reference>
<dbReference type="InterPro" id="IPR033132">
    <property type="entry name" value="GH_1_N_CS"/>
</dbReference>
<dbReference type="PANTHER" id="PTHR10353:SF209">
    <property type="entry name" value="GALACTOLIPID GALACTOSYLTRANSFERASE SFR2, CHLOROPLASTIC"/>
    <property type="match status" value="1"/>
</dbReference>
<comment type="similarity">
    <text evidence="1 4">Belongs to the glycosyl hydrolase 1 family.</text>
</comment>
<dbReference type="GO" id="GO:0008422">
    <property type="term" value="F:beta-glucosidase activity"/>
    <property type="evidence" value="ECO:0007669"/>
    <property type="project" value="TreeGrafter"/>
</dbReference>
<evidence type="ECO:0000313" key="5">
    <source>
        <dbReference type="EMBL" id="HHP81656.1"/>
    </source>
</evidence>
<dbReference type="AlphaFoldDB" id="A0A7C5TI12"/>
<keyword evidence="2 5" id="KW-0378">Hydrolase</keyword>
<evidence type="ECO:0000256" key="1">
    <source>
        <dbReference type="ARBA" id="ARBA00010838"/>
    </source>
</evidence>
<organism evidence="5">
    <name type="scientific">Ignisphaera aggregans</name>
    <dbReference type="NCBI Taxonomy" id="334771"/>
    <lineage>
        <taxon>Archaea</taxon>
        <taxon>Thermoproteota</taxon>
        <taxon>Thermoprotei</taxon>
        <taxon>Desulfurococcales</taxon>
        <taxon>Desulfurococcaceae</taxon>
        <taxon>Ignisphaera</taxon>
    </lineage>
</organism>
<protein>
    <submittedName>
        <fullName evidence="5">Glycoside hydrolase family 1 protein</fullName>
    </submittedName>
</protein>